<evidence type="ECO:0000256" key="2">
    <source>
        <dbReference type="SAM" id="SignalP"/>
    </source>
</evidence>
<protein>
    <submittedName>
        <fullName evidence="3">Uncharacterized protein</fullName>
    </submittedName>
</protein>
<dbReference type="PROSITE" id="PS51257">
    <property type="entry name" value="PROKAR_LIPOPROTEIN"/>
    <property type="match status" value="1"/>
</dbReference>
<feature type="compositionally biased region" description="Low complexity" evidence="1">
    <location>
        <begin position="38"/>
        <end position="53"/>
    </location>
</feature>
<comment type="caution">
    <text evidence="3">The sequence shown here is derived from an EMBL/GenBank/DDBJ whole genome shotgun (WGS) entry which is preliminary data.</text>
</comment>
<feature type="signal peptide" evidence="2">
    <location>
        <begin position="1"/>
        <end position="31"/>
    </location>
</feature>
<sequence>MRTDPSPALPWAPRRTLAPAIMLLSLLSACASIPEGRPPGTTQPPSSSGGQSPTVPPPPPRQPPPPPTAGFRTPQVLNLPGLEQVIGRNTADLTRLFGNPRLDVREEDMRKLQFSGDACVLDVFLYPMRPNAEPTATYVEARRASDGQDVDRVACANALRRR</sequence>
<dbReference type="AlphaFoldDB" id="A0A6I4TNN3"/>
<dbReference type="OrthoDB" id="8482143at2"/>
<feature type="compositionally biased region" description="Pro residues" evidence="1">
    <location>
        <begin position="54"/>
        <end position="68"/>
    </location>
</feature>
<proteinExistence type="predicted"/>
<dbReference type="Proteomes" id="UP000469430">
    <property type="component" value="Unassembled WGS sequence"/>
</dbReference>
<gene>
    <name evidence="3" type="ORF">GRI97_00580</name>
</gene>
<evidence type="ECO:0000256" key="1">
    <source>
        <dbReference type="SAM" id="MobiDB-lite"/>
    </source>
</evidence>
<dbReference type="EMBL" id="WTYJ01000001">
    <property type="protein sequence ID" value="MXO97482.1"/>
    <property type="molecule type" value="Genomic_DNA"/>
</dbReference>
<evidence type="ECO:0000313" key="3">
    <source>
        <dbReference type="EMBL" id="MXO97482.1"/>
    </source>
</evidence>
<evidence type="ECO:0000313" key="4">
    <source>
        <dbReference type="Proteomes" id="UP000469430"/>
    </source>
</evidence>
<keyword evidence="4" id="KW-1185">Reference proteome</keyword>
<feature type="chain" id="PRO_5026209167" evidence="2">
    <location>
        <begin position="32"/>
        <end position="162"/>
    </location>
</feature>
<name>A0A6I4TNN3_9SPHN</name>
<feature type="region of interest" description="Disordered" evidence="1">
    <location>
        <begin position="32"/>
        <end position="74"/>
    </location>
</feature>
<keyword evidence="2" id="KW-0732">Signal</keyword>
<reference evidence="3 4" key="1">
    <citation type="submission" date="2019-12" db="EMBL/GenBank/DDBJ databases">
        <title>Genomic-based taxomic classification of the family Erythrobacteraceae.</title>
        <authorList>
            <person name="Xu L."/>
        </authorList>
    </citation>
    <scope>NUCLEOTIDE SEQUENCE [LARGE SCALE GENOMIC DNA]</scope>
    <source>
        <strain evidence="3 4">S36</strain>
    </source>
</reference>
<accession>A0A6I4TNN3</accession>
<organism evidence="3 4">
    <name type="scientific">Croceibacterium xixiisoli</name>
    <dbReference type="NCBI Taxonomy" id="1476466"/>
    <lineage>
        <taxon>Bacteria</taxon>
        <taxon>Pseudomonadati</taxon>
        <taxon>Pseudomonadota</taxon>
        <taxon>Alphaproteobacteria</taxon>
        <taxon>Sphingomonadales</taxon>
        <taxon>Erythrobacteraceae</taxon>
        <taxon>Croceibacterium</taxon>
    </lineage>
</organism>